<proteinExistence type="predicted"/>
<dbReference type="InterPro" id="IPR011992">
    <property type="entry name" value="EF-hand-dom_pair"/>
</dbReference>
<dbReference type="OrthoDB" id="524326at2759"/>
<dbReference type="Gene3D" id="1.10.238.10">
    <property type="entry name" value="EF-hand"/>
    <property type="match status" value="1"/>
</dbReference>
<protein>
    <recommendedName>
        <fullName evidence="1">EH domain-containing protein</fullName>
    </recommendedName>
</protein>
<dbReference type="EMBL" id="AZBU02000005">
    <property type="protein sequence ID" value="TKR78051.1"/>
    <property type="molecule type" value="Genomic_DNA"/>
</dbReference>
<evidence type="ECO:0000313" key="2">
    <source>
        <dbReference type="EMBL" id="TKR78051.1"/>
    </source>
</evidence>
<gene>
    <name evidence="2" type="ORF">L596_018920</name>
</gene>
<dbReference type="PROSITE" id="PS50031">
    <property type="entry name" value="EH"/>
    <property type="match status" value="1"/>
</dbReference>
<evidence type="ECO:0000259" key="1">
    <source>
        <dbReference type="PROSITE" id="PS50031"/>
    </source>
</evidence>
<sequence length="136" mass="14440">MAFVVDLGGNELPQVGSEILEFGHRNVSMNAGYGGNIPVASFNGNGGTLGGHGVIPPTLLEENRVPKFYKDLIVSCGASTSSQLPNTALVYNLMVTSQLSRETLGNIWSLVNRSLPGQLTRSEFYSCLALIALAQV</sequence>
<name>A0A4U5N7D3_STECR</name>
<keyword evidence="3" id="KW-1185">Reference proteome</keyword>
<dbReference type="PANTHER" id="PTHR15463:SF2">
    <property type="entry name" value="SYNERGIN GAMMA"/>
    <property type="match status" value="1"/>
</dbReference>
<comment type="caution">
    <text evidence="2">The sequence shown here is derived from an EMBL/GenBank/DDBJ whole genome shotgun (WGS) entry which is preliminary data.</text>
</comment>
<feature type="domain" description="EH" evidence="1">
    <location>
        <begin position="61"/>
        <end position="136"/>
    </location>
</feature>
<reference evidence="2 3" key="1">
    <citation type="journal article" date="2015" name="Genome Biol.">
        <title>Comparative genomics of Steinernema reveals deeply conserved gene regulatory networks.</title>
        <authorList>
            <person name="Dillman A.R."/>
            <person name="Macchietto M."/>
            <person name="Porter C.F."/>
            <person name="Rogers A."/>
            <person name="Williams B."/>
            <person name="Antoshechkin I."/>
            <person name="Lee M.M."/>
            <person name="Goodwin Z."/>
            <person name="Lu X."/>
            <person name="Lewis E.E."/>
            <person name="Goodrich-Blair H."/>
            <person name="Stock S.P."/>
            <person name="Adams B.J."/>
            <person name="Sternberg P.W."/>
            <person name="Mortazavi A."/>
        </authorList>
    </citation>
    <scope>NUCLEOTIDE SEQUENCE [LARGE SCALE GENOMIC DNA]</scope>
    <source>
        <strain evidence="2 3">ALL</strain>
    </source>
</reference>
<accession>A0A4U5N7D3</accession>
<dbReference type="PANTHER" id="PTHR15463">
    <property type="entry name" value="AP1 GAMMA SUBUNIT BINDING PROTEIN 1"/>
    <property type="match status" value="1"/>
</dbReference>
<dbReference type="SUPFAM" id="SSF47473">
    <property type="entry name" value="EF-hand"/>
    <property type="match status" value="1"/>
</dbReference>
<dbReference type="AlphaFoldDB" id="A0A4U5N7D3"/>
<evidence type="ECO:0000313" key="3">
    <source>
        <dbReference type="Proteomes" id="UP000298663"/>
    </source>
</evidence>
<dbReference type="InterPro" id="IPR039656">
    <property type="entry name" value="SYNRG"/>
</dbReference>
<reference evidence="2 3" key="2">
    <citation type="journal article" date="2019" name="G3 (Bethesda)">
        <title>Hybrid Assembly of the Genome of the Entomopathogenic Nematode Steinernema carpocapsae Identifies the X-Chromosome.</title>
        <authorList>
            <person name="Serra L."/>
            <person name="Macchietto M."/>
            <person name="Macias-Munoz A."/>
            <person name="McGill C.J."/>
            <person name="Rodriguez I.M."/>
            <person name="Rodriguez B."/>
            <person name="Murad R."/>
            <person name="Mortazavi A."/>
        </authorList>
    </citation>
    <scope>NUCLEOTIDE SEQUENCE [LARGE SCALE GENOMIC DNA]</scope>
    <source>
        <strain evidence="2 3">ALL</strain>
    </source>
</reference>
<dbReference type="InterPro" id="IPR000261">
    <property type="entry name" value="EH_dom"/>
</dbReference>
<dbReference type="Pfam" id="PF12763">
    <property type="entry name" value="EH"/>
    <property type="match status" value="1"/>
</dbReference>
<organism evidence="2 3">
    <name type="scientific">Steinernema carpocapsae</name>
    <name type="common">Entomopathogenic nematode</name>
    <dbReference type="NCBI Taxonomy" id="34508"/>
    <lineage>
        <taxon>Eukaryota</taxon>
        <taxon>Metazoa</taxon>
        <taxon>Ecdysozoa</taxon>
        <taxon>Nematoda</taxon>
        <taxon>Chromadorea</taxon>
        <taxon>Rhabditida</taxon>
        <taxon>Tylenchina</taxon>
        <taxon>Panagrolaimomorpha</taxon>
        <taxon>Strongyloidoidea</taxon>
        <taxon>Steinernematidae</taxon>
        <taxon>Steinernema</taxon>
    </lineage>
</organism>
<dbReference type="GO" id="GO:0030130">
    <property type="term" value="C:clathrin coat of trans-Golgi network vesicle"/>
    <property type="evidence" value="ECO:0007669"/>
    <property type="project" value="TreeGrafter"/>
</dbReference>
<dbReference type="STRING" id="34508.A0A4U5N7D3"/>
<dbReference type="Proteomes" id="UP000298663">
    <property type="component" value="Unassembled WGS sequence"/>
</dbReference>